<dbReference type="AlphaFoldDB" id="A0A1M6EVY1"/>
<dbReference type="PROSITE" id="PS50883">
    <property type="entry name" value="EAL"/>
    <property type="match status" value="1"/>
</dbReference>
<dbReference type="PANTHER" id="PTHR33121:SF70">
    <property type="entry name" value="SIGNALING PROTEIN YKOW"/>
    <property type="match status" value="1"/>
</dbReference>
<dbReference type="InterPro" id="IPR043128">
    <property type="entry name" value="Rev_trsase/Diguanyl_cyclase"/>
</dbReference>
<dbReference type="InterPro" id="IPR029787">
    <property type="entry name" value="Nucleotide_cyclase"/>
</dbReference>
<organism evidence="3 4">
    <name type="scientific">Anaerovibrio lipolyticus DSM 3074</name>
    <dbReference type="NCBI Taxonomy" id="1120997"/>
    <lineage>
        <taxon>Bacteria</taxon>
        <taxon>Bacillati</taxon>
        <taxon>Bacillota</taxon>
        <taxon>Negativicutes</taxon>
        <taxon>Selenomonadales</taxon>
        <taxon>Selenomonadaceae</taxon>
        <taxon>Anaerovibrio</taxon>
    </lineage>
</organism>
<dbReference type="Gene3D" id="3.30.70.270">
    <property type="match status" value="1"/>
</dbReference>
<dbReference type="Pfam" id="PF00563">
    <property type="entry name" value="EAL"/>
    <property type="match status" value="1"/>
</dbReference>
<dbReference type="InterPro" id="IPR000160">
    <property type="entry name" value="GGDEF_dom"/>
</dbReference>
<dbReference type="GO" id="GO:0071111">
    <property type="term" value="F:cyclic-guanylate-specific phosphodiesterase activity"/>
    <property type="evidence" value="ECO:0007669"/>
    <property type="project" value="InterPro"/>
</dbReference>
<protein>
    <submittedName>
        <fullName evidence="3">Diguanylate cyclase (GGDEF) domain-containing protein</fullName>
    </submittedName>
</protein>
<dbReference type="Gene3D" id="3.20.20.450">
    <property type="entry name" value="EAL domain"/>
    <property type="match status" value="1"/>
</dbReference>
<gene>
    <name evidence="3" type="ORF">SAMN02745671_02029</name>
</gene>
<dbReference type="SUPFAM" id="SSF141868">
    <property type="entry name" value="EAL domain-like"/>
    <property type="match status" value="1"/>
</dbReference>
<feature type="domain" description="EAL" evidence="1">
    <location>
        <begin position="313"/>
        <end position="563"/>
    </location>
</feature>
<sequence length="563" mass="64404">MALRVEIDNLQKATEKLIKRLFTEGVVDAIADVLDENVIGFSPSGHYYSRGSWEVKRFLQGEYERLAPCNISKIRSRQFVREGQLSIESHVIMTSLQQRKLLLLNITTMYRMVPDGFMINGVNMALDYDRERTYKVLTERAVSDLDFLASYDGATGLLNREAFCSRAADMMTDYPDKSFDILRINIERFKVINEVFGEQQGDKLLNYIAGFLKSIDLELCLSARLYADNFVMCFEAVEGEAERLIYTMQIVANSFEISHHTVLTFGLYHVDDKSIPVKTMIERANMALNQAKGNHVTPYFVYDNKMRDQMLLEQQIVNEFDAALEHGGFKLFLQPKYDLETEQIMGSEALVRWIKADGSYVLPSLFIPVLEKNGSVYAVDRFIWEETCKCLRRWIDAGKNVKPVSVNVSRIDLYDPELVNVLVGLTAKYKIPKYLLELEITESAYTDDPRMIMGVTEKLQSEGFLILMDDFGSGYSSLNMLKDIHIDILKLDMEFLRSTDQTGRGGNILSAMVQMARSLNIHTIAEGVETRDQANFLKSIGCNWVQGYFFSQPITVEEFEKLI</sequence>
<dbReference type="SUPFAM" id="SSF55073">
    <property type="entry name" value="Nucleotide cyclase"/>
    <property type="match status" value="1"/>
</dbReference>
<evidence type="ECO:0000259" key="1">
    <source>
        <dbReference type="PROSITE" id="PS50883"/>
    </source>
</evidence>
<dbReference type="Proteomes" id="UP000191240">
    <property type="component" value="Unassembled WGS sequence"/>
</dbReference>
<dbReference type="NCBIfam" id="TIGR00254">
    <property type="entry name" value="GGDEF"/>
    <property type="match status" value="1"/>
</dbReference>
<accession>A0A1M6EVY1</accession>
<dbReference type="PROSITE" id="PS50887">
    <property type="entry name" value="GGDEF"/>
    <property type="match status" value="1"/>
</dbReference>
<evidence type="ECO:0000313" key="4">
    <source>
        <dbReference type="Proteomes" id="UP000191240"/>
    </source>
</evidence>
<dbReference type="PANTHER" id="PTHR33121">
    <property type="entry name" value="CYCLIC DI-GMP PHOSPHODIESTERASE PDEF"/>
    <property type="match status" value="1"/>
</dbReference>
<evidence type="ECO:0000313" key="3">
    <source>
        <dbReference type="EMBL" id="SHI89568.1"/>
    </source>
</evidence>
<name>A0A1M6EVY1_9FIRM</name>
<dbReference type="OrthoDB" id="9805474at2"/>
<dbReference type="InterPro" id="IPR050706">
    <property type="entry name" value="Cyclic-di-GMP_PDE-like"/>
</dbReference>
<dbReference type="Pfam" id="PF00990">
    <property type="entry name" value="GGDEF"/>
    <property type="match status" value="1"/>
</dbReference>
<proteinExistence type="predicted"/>
<reference evidence="3 4" key="1">
    <citation type="submission" date="2016-11" db="EMBL/GenBank/DDBJ databases">
        <authorList>
            <person name="Jaros S."/>
            <person name="Januszkiewicz K."/>
            <person name="Wedrychowicz H."/>
        </authorList>
    </citation>
    <scope>NUCLEOTIDE SEQUENCE [LARGE SCALE GENOMIC DNA]</scope>
    <source>
        <strain evidence="3 4">DSM 3074</strain>
    </source>
</reference>
<dbReference type="RefSeq" id="WP_080326063.1">
    <property type="nucleotide sequence ID" value="NZ_FQYW01000017.1"/>
</dbReference>
<evidence type="ECO:0000259" key="2">
    <source>
        <dbReference type="PROSITE" id="PS50887"/>
    </source>
</evidence>
<dbReference type="InterPro" id="IPR001633">
    <property type="entry name" value="EAL_dom"/>
</dbReference>
<feature type="domain" description="GGDEF" evidence="2">
    <location>
        <begin position="177"/>
        <end position="304"/>
    </location>
</feature>
<dbReference type="EMBL" id="FQYW01000017">
    <property type="protein sequence ID" value="SHI89568.1"/>
    <property type="molecule type" value="Genomic_DNA"/>
</dbReference>
<dbReference type="InterPro" id="IPR035919">
    <property type="entry name" value="EAL_sf"/>
</dbReference>
<dbReference type="CDD" id="cd01948">
    <property type="entry name" value="EAL"/>
    <property type="match status" value="1"/>
</dbReference>
<dbReference type="SMART" id="SM00052">
    <property type="entry name" value="EAL"/>
    <property type="match status" value="1"/>
</dbReference>
<dbReference type="SMART" id="SM00267">
    <property type="entry name" value="GGDEF"/>
    <property type="match status" value="1"/>
</dbReference>